<gene>
    <name evidence="2" type="ORF">CVV64_07060</name>
</gene>
<keyword evidence="1" id="KW-1133">Transmembrane helix</keyword>
<comment type="caution">
    <text evidence="2">The sequence shown here is derived from an EMBL/GenBank/DDBJ whole genome shotgun (WGS) entry which is preliminary data.</text>
</comment>
<protein>
    <recommendedName>
        <fullName evidence="4">Type 4 fimbrial biogenesis protein PilX N-terminal domain-containing protein</fullName>
    </recommendedName>
</protein>
<sequence length="589" mass="67172">MLDIRRFTSGSTGLELKNQRGVAMFVVVVLCLILLVLGSSLIWVMVNEAKQSENYVDSTTALFLAEAGVEQALWEFRSDIDGQSAGGLGWYEKVVETDGFSEKITTFDTFRQDIEGRIPGSRINNIILAVDMPQPIASPNGEMDAKQRYGFVTVRSSASYNGVTRTVTVKKPMVAGIFGPGFDYSFFVREKAYLSHNELSDFIIKGDKLFMNHANVEFSDGLVDKFRKKGELQFMDCGYGLGLDVFQNPIQNLLGKETFSGNDFTGVKELNGELYRRYYDYEGLKLGSFHGIPYPKWPWKEVDEDTEDYSSKVIAKKVEDIPDLFDEDQYRKAAEACGRVYDKPSDFKDVQYEMFSLMGKDFRDTTFSNVKSYNGWGTWKKQKPKWYEFWKNPTKANDSSKPIELNGFEFVDGDVYIEGYYKGKGVIVATGNIYVGGDLVKWTPTDPGTSEKEIEEASKKSSIQLIALASKPGKTGVVYKPHHDKDWSRYPKLTRDLDPIIQAYIYSKKGIKMETDSVMENLTDLTIEGNLTCDEIDWRNRVHDVTIQPDEYEEEMKKNLSSIYQAHLRNYFIVILRKVEKWEVTSETI</sequence>
<evidence type="ECO:0008006" key="4">
    <source>
        <dbReference type="Google" id="ProtNLM"/>
    </source>
</evidence>
<organism evidence="2 3">
    <name type="scientific">Candidatus Wallbacteria bacterium HGW-Wallbacteria-1</name>
    <dbReference type="NCBI Taxonomy" id="2013854"/>
    <lineage>
        <taxon>Bacteria</taxon>
        <taxon>Candidatus Walliibacteriota</taxon>
    </lineage>
</organism>
<dbReference type="Proteomes" id="UP000233256">
    <property type="component" value="Unassembled WGS sequence"/>
</dbReference>
<dbReference type="AlphaFoldDB" id="A0A2N1PT37"/>
<dbReference type="EMBL" id="PGXC01000003">
    <property type="protein sequence ID" value="PKK91508.1"/>
    <property type="molecule type" value="Genomic_DNA"/>
</dbReference>
<accession>A0A2N1PT37</accession>
<keyword evidence="1" id="KW-0812">Transmembrane</keyword>
<reference evidence="2 3" key="1">
    <citation type="journal article" date="2017" name="ISME J.">
        <title>Potential for microbial H2 and metal transformations associated with novel bacteria and archaea in deep terrestrial subsurface sediments.</title>
        <authorList>
            <person name="Hernsdorf A.W."/>
            <person name="Amano Y."/>
            <person name="Miyakawa K."/>
            <person name="Ise K."/>
            <person name="Suzuki Y."/>
            <person name="Anantharaman K."/>
            <person name="Probst A."/>
            <person name="Burstein D."/>
            <person name="Thomas B.C."/>
            <person name="Banfield J.F."/>
        </authorList>
    </citation>
    <scope>NUCLEOTIDE SEQUENCE [LARGE SCALE GENOMIC DNA]</scope>
    <source>
        <strain evidence="2">HGW-Wallbacteria-1</strain>
    </source>
</reference>
<evidence type="ECO:0000313" key="3">
    <source>
        <dbReference type="Proteomes" id="UP000233256"/>
    </source>
</evidence>
<name>A0A2N1PT37_9BACT</name>
<proteinExistence type="predicted"/>
<evidence type="ECO:0000313" key="2">
    <source>
        <dbReference type="EMBL" id="PKK91508.1"/>
    </source>
</evidence>
<evidence type="ECO:0000256" key="1">
    <source>
        <dbReference type="SAM" id="Phobius"/>
    </source>
</evidence>
<feature type="transmembrane region" description="Helical" evidence="1">
    <location>
        <begin position="21"/>
        <end position="46"/>
    </location>
</feature>
<keyword evidence="1" id="KW-0472">Membrane</keyword>